<sequence length="57" mass="6290">MDRELDTCTSPVVSVTQTASDEKSEAEGRAPTALAQRRSAVSRYEPEGKRYEDTPSE</sequence>
<keyword evidence="3" id="KW-1185">Reference proteome</keyword>
<feature type="compositionally biased region" description="Basic and acidic residues" evidence="1">
    <location>
        <begin position="44"/>
        <end position="57"/>
    </location>
</feature>
<reference evidence="2 3" key="2">
    <citation type="journal article" date="2023" name="ChemBioChem">
        <title>Acyltransferase Domain Exchange between Two Independent Type I Polyketide Synthases in the Same Producer Strain of Macrolide Antibiotics.</title>
        <authorList>
            <person name="Kudo F."/>
            <person name="Kishikawa K."/>
            <person name="Tsuboi K."/>
            <person name="Kido T."/>
            <person name="Usui T."/>
            <person name="Hashimoto J."/>
            <person name="Shin-Ya K."/>
            <person name="Miyanaga A."/>
            <person name="Eguchi T."/>
        </authorList>
    </citation>
    <scope>NUCLEOTIDE SEQUENCE [LARGE SCALE GENOMIC DNA]</scope>
    <source>
        <strain evidence="2 3">A-8890</strain>
    </source>
</reference>
<proteinExistence type="predicted"/>
<protein>
    <submittedName>
        <fullName evidence="2">Uncharacterized protein</fullName>
    </submittedName>
</protein>
<reference evidence="2 3" key="1">
    <citation type="journal article" date="2010" name="ChemBioChem">
        <title>Cloning and characterization of the biosynthetic gene cluster of 16-membered macrolide antibiotic FD-891: involvement of a dual functional cytochrome P450 monooxygenase catalyzing epoxidation and hydroxylation.</title>
        <authorList>
            <person name="Kudo F."/>
            <person name="Motegi A."/>
            <person name="Mizoue K."/>
            <person name="Eguchi T."/>
        </authorList>
    </citation>
    <scope>NUCLEOTIDE SEQUENCE [LARGE SCALE GENOMIC DNA]</scope>
    <source>
        <strain evidence="2 3">A-8890</strain>
    </source>
</reference>
<accession>A0ABM7F5R6</accession>
<feature type="region of interest" description="Disordered" evidence="1">
    <location>
        <begin position="1"/>
        <end position="57"/>
    </location>
</feature>
<evidence type="ECO:0000313" key="3">
    <source>
        <dbReference type="Proteomes" id="UP001321542"/>
    </source>
</evidence>
<feature type="compositionally biased region" description="Polar residues" evidence="1">
    <location>
        <begin position="7"/>
        <end position="19"/>
    </location>
</feature>
<name>A0ABM7F5R6_9ACTN</name>
<dbReference type="Proteomes" id="UP001321542">
    <property type="component" value="Chromosome"/>
</dbReference>
<dbReference type="EMBL" id="AP018448">
    <property type="protein sequence ID" value="BBC31148.1"/>
    <property type="molecule type" value="Genomic_DNA"/>
</dbReference>
<evidence type="ECO:0000313" key="2">
    <source>
        <dbReference type="EMBL" id="BBC31148.1"/>
    </source>
</evidence>
<organism evidence="2 3">
    <name type="scientific">Streptomyces graminofaciens</name>
    <dbReference type="NCBI Taxonomy" id="68212"/>
    <lineage>
        <taxon>Bacteria</taxon>
        <taxon>Bacillati</taxon>
        <taxon>Actinomycetota</taxon>
        <taxon>Actinomycetes</taxon>
        <taxon>Kitasatosporales</taxon>
        <taxon>Streptomycetaceae</taxon>
        <taxon>Streptomyces</taxon>
    </lineage>
</organism>
<gene>
    <name evidence="2" type="ORF">SGFS_024420</name>
</gene>
<evidence type="ECO:0000256" key="1">
    <source>
        <dbReference type="SAM" id="MobiDB-lite"/>
    </source>
</evidence>